<evidence type="ECO:0000259" key="12">
    <source>
        <dbReference type="Pfam" id="PF13802"/>
    </source>
</evidence>
<evidence type="ECO:0000259" key="11">
    <source>
        <dbReference type="Pfam" id="PF01055"/>
    </source>
</evidence>
<dbReference type="GO" id="GO:0000272">
    <property type="term" value="P:polysaccharide catabolic process"/>
    <property type="evidence" value="ECO:0007669"/>
    <property type="project" value="UniProtKB-ARBA"/>
</dbReference>
<comment type="similarity">
    <text evidence="3 10">Belongs to the glycosyl hydrolase 31 family.</text>
</comment>
<dbReference type="SUPFAM" id="SSF51445">
    <property type="entry name" value="(Trans)glycosidases"/>
    <property type="match status" value="1"/>
</dbReference>
<dbReference type="PANTHER" id="PTHR22762:SF54">
    <property type="entry name" value="BCDNA.GH04962"/>
    <property type="match status" value="1"/>
</dbReference>
<dbReference type="Pfam" id="PF21365">
    <property type="entry name" value="Glyco_hydro_31_3rd"/>
    <property type="match status" value="1"/>
</dbReference>
<evidence type="ECO:0000256" key="9">
    <source>
        <dbReference type="ARBA" id="ARBA00042895"/>
    </source>
</evidence>
<dbReference type="Pfam" id="PF13802">
    <property type="entry name" value="Gal_mutarotas_2"/>
    <property type="match status" value="1"/>
</dbReference>
<evidence type="ECO:0000256" key="2">
    <source>
        <dbReference type="ARBA" id="ARBA00004833"/>
    </source>
</evidence>
<keyword evidence="6" id="KW-0256">Endoplasmic reticulum</keyword>
<dbReference type="InterPro" id="IPR025887">
    <property type="entry name" value="Glyco_hydro_31_N_dom"/>
</dbReference>
<organism evidence="14">
    <name type="scientific">Hordeum vulgare subsp. vulgare</name>
    <name type="common">Domesticated barley</name>
    <dbReference type="NCBI Taxonomy" id="112509"/>
    <lineage>
        <taxon>Eukaryota</taxon>
        <taxon>Viridiplantae</taxon>
        <taxon>Streptophyta</taxon>
        <taxon>Embryophyta</taxon>
        <taxon>Tracheophyta</taxon>
        <taxon>Spermatophyta</taxon>
        <taxon>Magnoliopsida</taxon>
        <taxon>Liliopsida</taxon>
        <taxon>Poales</taxon>
        <taxon>Poaceae</taxon>
        <taxon>BOP clade</taxon>
        <taxon>Pooideae</taxon>
        <taxon>Triticodae</taxon>
        <taxon>Triticeae</taxon>
        <taxon>Hordeinae</taxon>
        <taxon>Hordeum</taxon>
    </lineage>
</organism>
<proteinExistence type="evidence at transcript level"/>
<keyword evidence="5 10" id="KW-0378">Hydrolase</keyword>
<keyword evidence="7" id="KW-0325">Glycoprotein</keyword>
<dbReference type="GO" id="GO:0004553">
    <property type="term" value="F:hydrolase activity, hydrolyzing O-glycosyl compounds"/>
    <property type="evidence" value="ECO:0007669"/>
    <property type="project" value="InterPro"/>
</dbReference>
<name>F2DZ43_HORVV</name>
<dbReference type="Gene3D" id="2.60.40.1760">
    <property type="entry name" value="glycosyl hydrolase (family 31)"/>
    <property type="match status" value="1"/>
</dbReference>
<dbReference type="CDD" id="cd06603">
    <property type="entry name" value="GH31_GANC_GANAB_alpha"/>
    <property type="match status" value="1"/>
</dbReference>
<dbReference type="GO" id="GO:0005783">
    <property type="term" value="C:endoplasmic reticulum"/>
    <property type="evidence" value="ECO:0007669"/>
    <property type="project" value="UniProtKB-SubCell"/>
</dbReference>
<dbReference type="Pfam" id="PF01055">
    <property type="entry name" value="Glyco_hydro_31_2nd"/>
    <property type="match status" value="1"/>
</dbReference>
<accession>F2DZ43</accession>
<feature type="domain" description="Glycoside hydrolase family 31 TIM barrel" evidence="11">
    <location>
        <begin position="311"/>
        <end position="646"/>
    </location>
</feature>
<dbReference type="InterPro" id="IPR013780">
    <property type="entry name" value="Glyco_hydro_b"/>
</dbReference>
<dbReference type="Gene3D" id="2.60.40.1180">
    <property type="entry name" value="Golgi alpha-mannosidase II"/>
    <property type="match status" value="2"/>
</dbReference>
<evidence type="ECO:0000256" key="7">
    <source>
        <dbReference type="ARBA" id="ARBA00023180"/>
    </source>
</evidence>
<keyword evidence="8 10" id="KW-0326">Glycosidase</keyword>
<protein>
    <recommendedName>
        <fullName evidence="9">Glucosidase II subunit alpha</fullName>
    </recommendedName>
</protein>
<keyword evidence="4" id="KW-0732">Signal</keyword>
<comment type="pathway">
    <text evidence="2">Glycan metabolism; N-glycan metabolism.</text>
</comment>
<evidence type="ECO:0000256" key="3">
    <source>
        <dbReference type="ARBA" id="ARBA00007806"/>
    </source>
</evidence>
<dbReference type="PANTHER" id="PTHR22762">
    <property type="entry name" value="ALPHA-GLUCOSIDASE"/>
    <property type="match status" value="1"/>
</dbReference>
<dbReference type="EMBL" id="AK369163">
    <property type="protein sequence ID" value="BAK00365.1"/>
    <property type="molecule type" value="mRNA"/>
</dbReference>
<reference evidence="14" key="1">
    <citation type="journal article" date="2011" name="Plant Physiol.">
        <title>Comprehensive sequence analysis of 24,783 barley full-length cDNAs derived from 12 clone libraries.</title>
        <authorList>
            <person name="Matsumoto T."/>
            <person name="Tanaka T."/>
            <person name="Sakai H."/>
            <person name="Amano N."/>
            <person name="Kanamori H."/>
            <person name="Kurita K."/>
            <person name="Kikuta A."/>
            <person name="Kamiya K."/>
            <person name="Yamamoto M."/>
            <person name="Ikawa H."/>
            <person name="Fujii N."/>
            <person name="Hori K."/>
            <person name="Itoh T."/>
            <person name="Sato K."/>
        </authorList>
    </citation>
    <scope>NUCLEOTIDE SEQUENCE</scope>
    <source>
        <tissue evidence="14">Shoot and root</tissue>
    </source>
</reference>
<evidence type="ECO:0000313" key="14">
    <source>
        <dbReference type="EMBL" id="BAK00365.1"/>
    </source>
</evidence>
<dbReference type="InterPro" id="IPR048395">
    <property type="entry name" value="Glyco_hydro_31_C"/>
</dbReference>
<feature type="domain" description="Glycoside hydrolase family 31 N-terminal" evidence="12">
    <location>
        <begin position="77"/>
        <end position="265"/>
    </location>
</feature>
<dbReference type="CDD" id="cd14752">
    <property type="entry name" value="GH31_N"/>
    <property type="match status" value="1"/>
</dbReference>
<dbReference type="Gene3D" id="3.20.20.80">
    <property type="entry name" value="Glycosidases"/>
    <property type="match status" value="1"/>
</dbReference>
<evidence type="ECO:0000256" key="5">
    <source>
        <dbReference type="ARBA" id="ARBA00022801"/>
    </source>
</evidence>
<evidence type="ECO:0000256" key="1">
    <source>
        <dbReference type="ARBA" id="ARBA00004240"/>
    </source>
</evidence>
<dbReference type="InterPro" id="IPR011013">
    <property type="entry name" value="Gal_mutarotase_sf_dom"/>
</dbReference>
<evidence type="ECO:0000256" key="8">
    <source>
        <dbReference type="ARBA" id="ARBA00023295"/>
    </source>
</evidence>
<evidence type="ECO:0000256" key="6">
    <source>
        <dbReference type="ARBA" id="ARBA00022824"/>
    </source>
</evidence>
<evidence type="ECO:0000256" key="4">
    <source>
        <dbReference type="ARBA" id="ARBA00022729"/>
    </source>
</evidence>
<dbReference type="AlphaFoldDB" id="F2DZ43"/>
<feature type="domain" description="Glycosyl hydrolase family 31 C-terminal" evidence="13">
    <location>
        <begin position="655"/>
        <end position="744"/>
    </location>
</feature>
<comment type="subcellular location">
    <subcellularLocation>
        <location evidence="1">Endoplasmic reticulum</location>
    </subcellularLocation>
</comment>
<dbReference type="InterPro" id="IPR017853">
    <property type="entry name" value="GH"/>
</dbReference>
<sequence length="889" mass="102929">MLLTTTANTLKNAKPLAKNPLKQKGYASSVAPWAQQVLTHKTSRKPQLRLDEDTLTAEATQVKFTLLNERGVKHPGSLEFYEGGILNLAINNPNNKSGFSYYDVESRPKLTSLYPHTTKTDKSQCIINFSESADYENSKKKSKYSVVINMNPFKLALLNESGKEMLQINADEKFTFEEHLLFDVRFPSHHLWGLAERADNPYLEDTNVTGPLKEPYRLWARDHPNYKPFSPVGLYGSIPVVLNLQNEETRNMVGVFQANASETYVEVDKAEAGHSDLTWLNQAGDFEVYITAADNFRDYFNQYAKITGFSYLPPIWALGFHQCRYSYMSEEEVDEVNEKLKEHDMPCDSITLDIDYTDGYKYFTWNKKTFPDPAAMIERLRASKRRLITINDPHLKADDSYEFYKKAKENDLLVRDQKGKVYEDYCWPGKSSWLDFLNPAAQDLWASMYDYKNYPHTTRDVHAWNDMNEPAVFNPDTDQSMNPKNKHRFFKHGEPRDVDHKYVHNLYGHLHTKGTFKGMVARDFPKKYRPFILSRSFFAGTQKYSMVWSGDSGSGFKDLASQVPLALNTSLCGISFNGGDVGGFMGDPTPECATRWFQCAMFMPFYRAHSAIDTKRREPYLYEPLYRNIIAKTIQERYRWLYYLYNTFEEYVRTGYPVMRTVWMETTQNAITPSLIKEGSQFFVGGSLLVIPIAEKHQRSVQIHEDLQNEQWFSYDKGYVEKNDEPIKTGLESIGYFIRAGSIIPLADLPAEFNSTEDVVTRPLHLFITIGETETARGTFYIDDTESFDYQDKCYVRREFELRDMKLTNKLIDEGQVADNIKDNFISTITLCGTSEEITKWTVSNLNDHNLEDHKIDLKDKSRNMVHIRRLKLPVKSEWEVVFKKQENC</sequence>
<evidence type="ECO:0000256" key="10">
    <source>
        <dbReference type="RuleBase" id="RU361185"/>
    </source>
</evidence>
<dbReference type="InterPro" id="IPR000322">
    <property type="entry name" value="Glyco_hydro_31_TIM"/>
</dbReference>
<dbReference type="SUPFAM" id="SSF74650">
    <property type="entry name" value="Galactose mutarotase-like"/>
    <property type="match status" value="1"/>
</dbReference>
<evidence type="ECO:0000259" key="13">
    <source>
        <dbReference type="Pfam" id="PF21365"/>
    </source>
</evidence>
<dbReference type="GO" id="GO:0030246">
    <property type="term" value="F:carbohydrate binding"/>
    <property type="evidence" value="ECO:0007669"/>
    <property type="project" value="InterPro"/>
</dbReference>